<dbReference type="RefSeq" id="WP_153341947.1">
    <property type="nucleotide sequence ID" value="NZ_WIVE01000010.1"/>
</dbReference>
<comment type="caution">
    <text evidence="1">The sequence shown here is derived from an EMBL/GenBank/DDBJ whole genome shotgun (WGS) entry which is preliminary data.</text>
</comment>
<keyword evidence="2" id="KW-1185">Reference proteome</keyword>
<protein>
    <submittedName>
        <fullName evidence="1">Uncharacterized protein</fullName>
    </submittedName>
</protein>
<sequence length="163" mass="16899">MPIPDPSPVAPWPRPVGSGRPGVARLSLALLSVLSVLSVLFGVGAASAEPGASGGSPSSALAWARSHYLEPGAPVCSVAEIAEVLDRAPVIVVRLTIDPRWAKDLERMASGLRSDWFALHCPFILEPVWQLLPPDGDVVIEAPVPGLGVVRHGCRPLPAASGG</sequence>
<evidence type="ECO:0000313" key="1">
    <source>
        <dbReference type="EMBL" id="MQX35945.1"/>
    </source>
</evidence>
<dbReference type="Proteomes" id="UP000434582">
    <property type="component" value="Unassembled WGS sequence"/>
</dbReference>
<dbReference type="AlphaFoldDB" id="A0A7X1ZCB9"/>
<reference evidence="1 2" key="1">
    <citation type="submission" date="2019-10" db="EMBL/GenBank/DDBJ databases">
        <title>Draft whole-genome sequence of the purple nonsulfur photosynthetic bacterium Roseospira navarrensis DSM 15114.</title>
        <authorList>
            <person name="Kyndt J.A."/>
            <person name="Meyer T.E."/>
        </authorList>
    </citation>
    <scope>NUCLEOTIDE SEQUENCE [LARGE SCALE GENOMIC DNA]</scope>
    <source>
        <strain evidence="1 2">DSM 15114</strain>
    </source>
</reference>
<dbReference type="EMBL" id="WIVE01000010">
    <property type="protein sequence ID" value="MQX35945.1"/>
    <property type="molecule type" value="Genomic_DNA"/>
</dbReference>
<dbReference type="OrthoDB" id="9918865at2"/>
<evidence type="ECO:0000313" key="2">
    <source>
        <dbReference type="Proteomes" id="UP000434582"/>
    </source>
</evidence>
<accession>A0A7X1ZCB9</accession>
<proteinExistence type="predicted"/>
<name>A0A7X1ZCB9_9PROT</name>
<organism evidence="1 2">
    <name type="scientific">Roseospira navarrensis</name>
    <dbReference type="NCBI Taxonomy" id="140058"/>
    <lineage>
        <taxon>Bacteria</taxon>
        <taxon>Pseudomonadati</taxon>
        <taxon>Pseudomonadota</taxon>
        <taxon>Alphaproteobacteria</taxon>
        <taxon>Rhodospirillales</taxon>
        <taxon>Rhodospirillaceae</taxon>
        <taxon>Roseospira</taxon>
    </lineage>
</organism>
<gene>
    <name evidence="1" type="ORF">GHC57_05370</name>
</gene>